<feature type="coiled-coil region" evidence="1">
    <location>
        <begin position="153"/>
        <end position="191"/>
    </location>
</feature>
<accession>A0A7J7DF50</accession>
<feature type="region of interest" description="Disordered" evidence="2">
    <location>
        <begin position="65"/>
        <end position="88"/>
    </location>
</feature>
<evidence type="ECO:0000313" key="3">
    <source>
        <dbReference type="EMBL" id="KAF5744931.1"/>
    </source>
</evidence>
<sequence>MRRPGDYADSGPNSYPASQMQHMSGQRVEHDSGQRMEQDSGHFAGMLEAFTPEREQPYVAPKAEGHWRWERDESKNSNPVPSQMFNEGKCQGRDALRSFYLDQRPDQNLLLDKQGNNDLRSWARDEDMQIGYEDKPLSLTFEGLEQKFLDDIAKLAKEQNDAEDAEYARHRERINAINGEYQEQLASLRAQHASRRDEFLRKETDARQNQYQQAIRDHYTDSGVGLSDRRGHNGLASAAAAEAHRAYNTTHYDSHRGRARFLGGARDRGFEPRGSYPGGHGYDTGSRYY</sequence>
<keyword evidence="4" id="KW-1185">Reference proteome</keyword>
<feature type="compositionally biased region" description="Basic and acidic residues" evidence="2">
    <location>
        <begin position="65"/>
        <end position="75"/>
    </location>
</feature>
<comment type="caution">
    <text evidence="3">The sequence shown here is derived from an EMBL/GenBank/DDBJ whole genome shotgun (WGS) entry which is preliminary data.</text>
</comment>
<protein>
    <submittedName>
        <fullName evidence="3">Uncharacterized protein</fullName>
    </submittedName>
</protein>
<dbReference type="Proteomes" id="UP000593562">
    <property type="component" value="Unassembled WGS sequence"/>
</dbReference>
<evidence type="ECO:0000256" key="1">
    <source>
        <dbReference type="SAM" id="Coils"/>
    </source>
</evidence>
<keyword evidence="1" id="KW-0175">Coiled coil</keyword>
<feature type="compositionally biased region" description="Polar residues" evidence="2">
    <location>
        <begin position="11"/>
        <end position="24"/>
    </location>
</feature>
<gene>
    <name evidence="3" type="ORF">HS088_TW07G00512</name>
</gene>
<dbReference type="FunCoup" id="A0A7J7DF50">
    <property type="interactions" value="2475"/>
</dbReference>
<feature type="compositionally biased region" description="Polar residues" evidence="2">
    <location>
        <begin position="76"/>
        <end position="85"/>
    </location>
</feature>
<organism evidence="3 4">
    <name type="scientific">Tripterygium wilfordii</name>
    <name type="common">Thunder God vine</name>
    <dbReference type="NCBI Taxonomy" id="458696"/>
    <lineage>
        <taxon>Eukaryota</taxon>
        <taxon>Viridiplantae</taxon>
        <taxon>Streptophyta</taxon>
        <taxon>Embryophyta</taxon>
        <taxon>Tracheophyta</taxon>
        <taxon>Spermatophyta</taxon>
        <taxon>Magnoliopsida</taxon>
        <taxon>eudicotyledons</taxon>
        <taxon>Gunneridae</taxon>
        <taxon>Pentapetalae</taxon>
        <taxon>rosids</taxon>
        <taxon>fabids</taxon>
        <taxon>Celastrales</taxon>
        <taxon>Celastraceae</taxon>
        <taxon>Tripterygium</taxon>
    </lineage>
</organism>
<evidence type="ECO:0000256" key="2">
    <source>
        <dbReference type="SAM" id="MobiDB-lite"/>
    </source>
</evidence>
<dbReference type="AlphaFoldDB" id="A0A7J7DF50"/>
<feature type="region of interest" description="Disordered" evidence="2">
    <location>
        <begin position="264"/>
        <end position="289"/>
    </location>
</feature>
<feature type="compositionally biased region" description="Basic and acidic residues" evidence="2">
    <location>
        <begin position="27"/>
        <end position="37"/>
    </location>
</feature>
<feature type="region of interest" description="Disordered" evidence="2">
    <location>
        <begin position="1"/>
        <end position="37"/>
    </location>
</feature>
<dbReference type="PANTHER" id="PTHR34210:SF1">
    <property type="entry name" value="OS03G0274700 PROTEIN"/>
    <property type="match status" value="1"/>
</dbReference>
<reference evidence="3 4" key="1">
    <citation type="journal article" date="2020" name="Nat. Commun.">
        <title>Genome of Tripterygium wilfordii and identification of cytochrome P450 involved in triptolide biosynthesis.</title>
        <authorList>
            <person name="Tu L."/>
            <person name="Su P."/>
            <person name="Zhang Z."/>
            <person name="Gao L."/>
            <person name="Wang J."/>
            <person name="Hu T."/>
            <person name="Zhou J."/>
            <person name="Zhang Y."/>
            <person name="Zhao Y."/>
            <person name="Liu Y."/>
            <person name="Song Y."/>
            <person name="Tong Y."/>
            <person name="Lu Y."/>
            <person name="Yang J."/>
            <person name="Xu C."/>
            <person name="Jia M."/>
            <person name="Peters R.J."/>
            <person name="Huang L."/>
            <person name="Gao W."/>
        </authorList>
    </citation>
    <scope>NUCLEOTIDE SEQUENCE [LARGE SCALE GENOMIC DNA]</scope>
    <source>
        <strain evidence="4">cv. XIE 37</strain>
        <tissue evidence="3">Leaf</tissue>
    </source>
</reference>
<proteinExistence type="predicted"/>
<dbReference type="EMBL" id="JAAARO010000007">
    <property type="protein sequence ID" value="KAF5744931.1"/>
    <property type="molecule type" value="Genomic_DNA"/>
</dbReference>
<dbReference type="InParanoid" id="A0A7J7DF50"/>
<evidence type="ECO:0000313" key="4">
    <source>
        <dbReference type="Proteomes" id="UP000593562"/>
    </source>
</evidence>
<name>A0A7J7DF50_TRIWF</name>
<dbReference type="PANTHER" id="PTHR34210">
    <property type="entry name" value="OS01G0252900 PROTEIN"/>
    <property type="match status" value="1"/>
</dbReference>